<feature type="transmembrane region" description="Helical" evidence="6">
    <location>
        <begin position="379"/>
        <end position="398"/>
    </location>
</feature>
<feature type="transmembrane region" description="Helical" evidence="6">
    <location>
        <begin position="442"/>
        <end position="462"/>
    </location>
</feature>
<dbReference type="PANTHER" id="PTHR30250:SF26">
    <property type="entry name" value="PSMA PROTEIN"/>
    <property type="match status" value="1"/>
</dbReference>
<feature type="transmembrane region" description="Helical" evidence="6">
    <location>
        <begin position="404"/>
        <end position="422"/>
    </location>
</feature>
<evidence type="ECO:0000256" key="3">
    <source>
        <dbReference type="ARBA" id="ARBA00022692"/>
    </source>
</evidence>
<dbReference type="InterPro" id="IPR050833">
    <property type="entry name" value="Poly_Biosynth_Transport"/>
</dbReference>
<evidence type="ECO:0000256" key="1">
    <source>
        <dbReference type="ARBA" id="ARBA00004651"/>
    </source>
</evidence>
<feature type="transmembrane region" description="Helical" evidence="6">
    <location>
        <begin position="129"/>
        <end position="150"/>
    </location>
</feature>
<feature type="transmembrane region" description="Helical" evidence="6">
    <location>
        <begin position="468"/>
        <end position="489"/>
    </location>
</feature>
<gene>
    <name evidence="7" type="ORF">F7D57_14080</name>
</gene>
<protein>
    <submittedName>
        <fullName evidence="7">Lipopolysaccharide biosynthesis protein</fullName>
    </submittedName>
</protein>
<evidence type="ECO:0000256" key="4">
    <source>
        <dbReference type="ARBA" id="ARBA00022989"/>
    </source>
</evidence>
<keyword evidence="5 6" id="KW-0472">Membrane</keyword>
<comment type="caution">
    <text evidence="7">The sequence shown here is derived from an EMBL/GenBank/DDBJ whole genome shotgun (WGS) entry which is preliminary data.</text>
</comment>
<proteinExistence type="predicted"/>
<evidence type="ECO:0000313" key="7">
    <source>
        <dbReference type="EMBL" id="MQO10817.1"/>
    </source>
</evidence>
<dbReference type="EMBL" id="VZBP01000174">
    <property type="protein sequence ID" value="MQO10817.1"/>
    <property type="molecule type" value="Genomic_DNA"/>
</dbReference>
<feature type="transmembrane region" description="Helical" evidence="6">
    <location>
        <begin position="12"/>
        <end position="34"/>
    </location>
</feature>
<sequence>MSNQSSDNNKRIAKNTLLLYFRMLFLMFIGLFTSRINLQSLGVDNFGIYNVVGGVVAMFSVLTGSLSVAISRDITFEIGRGDKEKLSKVFSSAVTIQIFMSVIVVLIAEVAGVWFLNNKMVIPTDRLDAANWVLQFSIVSFVLTLISVPYNACIIAHEKMSAFAYITIYEAIMKLLIAYSVFVTPIDKLITYAALLLFLSFSMRIIYGFYCSRKFEECHYRFVFDKDLLKHMGGFAGWTMFGNLAYVGYSQGLNILLNLFFGPSVNAARGVAMQVNEKLSAFCTNFQMALNPQITKSYAANDLKRMHSLIYASSKYSFFMLLLLSLPIMIEAPSILHYWLGLVPDHTVWFVRLIFMILMVDATANPLTVGAQANGNIKVYQIVVGSILLLIVPISYVALKMGCIPEGVFIVHLCVVILAQCVRIYMVRNMIQLAVGEYIQKVIVKIGLVVATAIILPLLLHSYLQPSFVSMVLVCLVSMISVMIFVYALGLNSSERTKFNGKVVVFKSKIFSRK</sequence>
<organism evidence="7 8">
    <name type="scientific">Segatella copri</name>
    <dbReference type="NCBI Taxonomy" id="165179"/>
    <lineage>
        <taxon>Bacteria</taxon>
        <taxon>Pseudomonadati</taxon>
        <taxon>Bacteroidota</taxon>
        <taxon>Bacteroidia</taxon>
        <taxon>Bacteroidales</taxon>
        <taxon>Prevotellaceae</taxon>
        <taxon>Segatella</taxon>
    </lineage>
</organism>
<keyword evidence="3 6" id="KW-0812">Transmembrane</keyword>
<feature type="transmembrane region" description="Helical" evidence="6">
    <location>
        <begin position="346"/>
        <end position="367"/>
    </location>
</feature>
<keyword evidence="2" id="KW-1003">Cell membrane</keyword>
<dbReference type="RefSeq" id="WP_153097928.1">
    <property type="nucleotide sequence ID" value="NZ_VZBP01000174.1"/>
</dbReference>
<name>A0AA90VJJ5_9BACT</name>
<dbReference type="AlphaFoldDB" id="A0AA90VJJ5"/>
<reference evidence="8" key="1">
    <citation type="submission" date="2019-09" db="EMBL/GenBank/DDBJ databases">
        <title>Distinct polysaccharide growth profiles of human intestinal Prevotella copri isolates.</title>
        <authorList>
            <person name="Fehlner-Peach H."/>
            <person name="Magnabosco C."/>
            <person name="Raghavan V."/>
            <person name="Scher J.U."/>
            <person name="Tett A."/>
            <person name="Cox L.M."/>
            <person name="Gottsegen C."/>
            <person name="Watters A."/>
            <person name="Wiltshire- Gordon J.D."/>
            <person name="Segata N."/>
            <person name="Bonneau R."/>
            <person name="Littman D.R."/>
        </authorList>
    </citation>
    <scope>NUCLEOTIDE SEQUENCE [LARGE SCALE GENOMIC DNA]</scope>
    <source>
        <strain evidence="8">iA624</strain>
    </source>
</reference>
<evidence type="ECO:0000256" key="6">
    <source>
        <dbReference type="SAM" id="Phobius"/>
    </source>
</evidence>
<keyword evidence="4 6" id="KW-1133">Transmembrane helix</keyword>
<comment type="subcellular location">
    <subcellularLocation>
        <location evidence="1">Cell membrane</location>
        <topology evidence="1">Multi-pass membrane protein</topology>
    </subcellularLocation>
</comment>
<evidence type="ECO:0000256" key="5">
    <source>
        <dbReference type="ARBA" id="ARBA00023136"/>
    </source>
</evidence>
<feature type="transmembrane region" description="Helical" evidence="6">
    <location>
        <begin position="189"/>
        <end position="207"/>
    </location>
</feature>
<feature type="transmembrane region" description="Helical" evidence="6">
    <location>
        <begin position="89"/>
        <end position="117"/>
    </location>
</feature>
<evidence type="ECO:0000256" key="2">
    <source>
        <dbReference type="ARBA" id="ARBA00022475"/>
    </source>
</evidence>
<feature type="transmembrane region" description="Helical" evidence="6">
    <location>
        <begin position="316"/>
        <end position="340"/>
    </location>
</feature>
<dbReference type="Proteomes" id="UP000405805">
    <property type="component" value="Unassembled WGS sequence"/>
</dbReference>
<accession>A0AA90VJJ5</accession>
<feature type="transmembrane region" description="Helical" evidence="6">
    <location>
        <begin position="162"/>
        <end position="183"/>
    </location>
</feature>
<dbReference type="PANTHER" id="PTHR30250">
    <property type="entry name" value="PST FAMILY PREDICTED COLANIC ACID TRANSPORTER"/>
    <property type="match status" value="1"/>
</dbReference>
<feature type="transmembrane region" description="Helical" evidence="6">
    <location>
        <begin position="46"/>
        <end position="68"/>
    </location>
</feature>
<dbReference type="GO" id="GO:0005886">
    <property type="term" value="C:plasma membrane"/>
    <property type="evidence" value="ECO:0007669"/>
    <property type="project" value="UniProtKB-SubCell"/>
</dbReference>
<evidence type="ECO:0000313" key="8">
    <source>
        <dbReference type="Proteomes" id="UP000405805"/>
    </source>
</evidence>